<name>A0A3R7Q2S7_PENVA</name>
<comment type="caution">
    <text evidence="2">The sequence shown here is derived from an EMBL/GenBank/DDBJ whole genome shotgun (WGS) entry which is preliminary data.</text>
</comment>
<organism evidence="2 3">
    <name type="scientific">Penaeus vannamei</name>
    <name type="common">Whiteleg shrimp</name>
    <name type="synonym">Litopenaeus vannamei</name>
    <dbReference type="NCBI Taxonomy" id="6689"/>
    <lineage>
        <taxon>Eukaryota</taxon>
        <taxon>Metazoa</taxon>
        <taxon>Ecdysozoa</taxon>
        <taxon>Arthropoda</taxon>
        <taxon>Crustacea</taxon>
        <taxon>Multicrustacea</taxon>
        <taxon>Malacostraca</taxon>
        <taxon>Eumalacostraca</taxon>
        <taxon>Eucarida</taxon>
        <taxon>Decapoda</taxon>
        <taxon>Dendrobranchiata</taxon>
        <taxon>Penaeoidea</taxon>
        <taxon>Penaeidae</taxon>
        <taxon>Penaeus</taxon>
    </lineage>
</organism>
<accession>A0A3R7Q2S7</accession>
<evidence type="ECO:0000259" key="1">
    <source>
        <dbReference type="Pfam" id="PF07678"/>
    </source>
</evidence>
<dbReference type="InterPro" id="IPR008930">
    <property type="entry name" value="Terpenoid_cyclase/PrenylTrfase"/>
</dbReference>
<dbReference type="Pfam" id="PF07678">
    <property type="entry name" value="TED_complement"/>
    <property type="match status" value="1"/>
</dbReference>
<dbReference type="PANTHER" id="PTHR11412:SF172">
    <property type="entry name" value="LD23292P"/>
    <property type="match status" value="1"/>
</dbReference>
<dbReference type="EMBL" id="QCYY01000534">
    <property type="protein sequence ID" value="ROT84490.1"/>
    <property type="molecule type" value="Genomic_DNA"/>
</dbReference>
<dbReference type="OrthoDB" id="6373041at2759"/>
<dbReference type="Gene3D" id="1.50.10.20">
    <property type="match status" value="1"/>
</dbReference>
<protein>
    <recommendedName>
        <fullName evidence="1">Alpha-macroglobulin-like TED domain-containing protein</fullName>
    </recommendedName>
</protein>
<feature type="domain" description="Alpha-macroglobulin-like TED" evidence="1">
    <location>
        <begin position="7"/>
        <end position="255"/>
    </location>
</feature>
<gene>
    <name evidence="2" type="ORF">C7M84_022340</name>
</gene>
<dbReference type="Proteomes" id="UP000283509">
    <property type="component" value="Unassembled WGS sequence"/>
</dbReference>
<reference evidence="2 3" key="1">
    <citation type="submission" date="2018-04" db="EMBL/GenBank/DDBJ databases">
        <authorList>
            <person name="Zhang X."/>
            <person name="Yuan J."/>
            <person name="Li F."/>
            <person name="Xiang J."/>
        </authorList>
    </citation>
    <scope>NUCLEOTIDE SEQUENCE [LARGE SCALE GENOMIC DNA]</scope>
    <source>
        <tissue evidence="2">Muscle</tissue>
    </source>
</reference>
<dbReference type="InterPro" id="IPR011626">
    <property type="entry name" value="Alpha-macroglobulin_TED"/>
</dbReference>
<sequence length="364" mass="41150">MRHWSELKQEPAINQREVFRRLALLYQTLLAYQTREGGFKYFRTSQTPSVWVTSLVIRALNEVSVNWSHLLYVDPQVTDKALRYVLGQQARHGAWWEPSGEVGDRKLVPSQYSLTSETTHALNLSTTAHTMLNLVALTELPSPLDERVMEAVARGEGWLEENLPLVGRVSRPLEVSLVALALHLTHSAHADTAFGILTRNARQEVKYVYWGEDLVPLPSYRVESQRPHLQPRRPHRHDAGNVAATAYALRLYSDRGEVMTPSIVRIPLAAWEALYEYSERESRFHDTQLTVSVEPLHDHTEARTFFITPDNLLHLQTHQLNVDGSQTRVLSKMGMLRPPPPGPGDITCRISSPSAFRCASEAAG</sequence>
<dbReference type="SUPFAM" id="SSF48239">
    <property type="entry name" value="Terpenoid cyclases/Protein prenyltransferases"/>
    <property type="match status" value="1"/>
</dbReference>
<evidence type="ECO:0000313" key="2">
    <source>
        <dbReference type="EMBL" id="ROT84490.1"/>
    </source>
</evidence>
<keyword evidence="3" id="KW-1185">Reference proteome</keyword>
<dbReference type="GO" id="GO:0005615">
    <property type="term" value="C:extracellular space"/>
    <property type="evidence" value="ECO:0007669"/>
    <property type="project" value="InterPro"/>
</dbReference>
<evidence type="ECO:0000313" key="3">
    <source>
        <dbReference type="Proteomes" id="UP000283509"/>
    </source>
</evidence>
<dbReference type="AlphaFoldDB" id="A0A3R7Q2S7"/>
<proteinExistence type="predicted"/>
<reference evidence="2 3" key="2">
    <citation type="submission" date="2019-01" db="EMBL/GenBank/DDBJ databases">
        <title>The decoding of complex shrimp genome reveals the adaptation for benthos swimmer, frequently molting mechanism and breeding impact on genome.</title>
        <authorList>
            <person name="Sun Y."/>
            <person name="Gao Y."/>
            <person name="Yu Y."/>
        </authorList>
    </citation>
    <scope>NUCLEOTIDE SEQUENCE [LARGE SCALE GENOMIC DNA]</scope>
    <source>
        <tissue evidence="2">Muscle</tissue>
    </source>
</reference>
<dbReference type="PANTHER" id="PTHR11412">
    <property type="entry name" value="MACROGLOBULIN / COMPLEMENT"/>
    <property type="match status" value="1"/>
</dbReference>
<dbReference type="InterPro" id="IPR050473">
    <property type="entry name" value="A2M/Complement_sys"/>
</dbReference>